<protein>
    <submittedName>
        <fullName evidence="10">YeeE/YedE family protein</fullName>
    </submittedName>
</protein>
<evidence type="ECO:0000256" key="4">
    <source>
        <dbReference type="ARBA" id="ARBA00022519"/>
    </source>
</evidence>
<feature type="transmembrane region" description="Helical" evidence="9">
    <location>
        <begin position="38"/>
        <end position="57"/>
    </location>
</feature>
<evidence type="ECO:0000256" key="7">
    <source>
        <dbReference type="ARBA" id="ARBA00023136"/>
    </source>
</evidence>
<keyword evidence="6 9" id="KW-1133">Transmembrane helix</keyword>
<dbReference type="InterPro" id="IPR007272">
    <property type="entry name" value="Sulf_transp_TsuA/YedE"/>
</dbReference>
<gene>
    <name evidence="10" type="ORF">H9815_05450</name>
</gene>
<dbReference type="GO" id="GO:0005886">
    <property type="term" value="C:plasma membrane"/>
    <property type="evidence" value="ECO:0007669"/>
    <property type="project" value="UniProtKB-SubCell"/>
</dbReference>
<feature type="transmembrane region" description="Helical" evidence="9">
    <location>
        <begin position="283"/>
        <end position="303"/>
    </location>
</feature>
<feature type="transmembrane region" description="Helical" evidence="9">
    <location>
        <begin position="148"/>
        <end position="169"/>
    </location>
</feature>
<evidence type="ECO:0000313" key="11">
    <source>
        <dbReference type="Proteomes" id="UP000824037"/>
    </source>
</evidence>
<comment type="subcellular location">
    <subcellularLocation>
        <location evidence="1">Cell inner membrane</location>
        <topology evidence="1">Multi-pass membrane protein</topology>
    </subcellularLocation>
</comment>
<feature type="transmembrane region" description="Helical" evidence="9">
    <location>
        <begin position="244"/>
        <end position="263"/>
    </location>
</feature>
<evidence type="ECO:0000256" key="3">
    <source>
        <dbReference type="ARBA" id="ARBA00022475"/>
    </source>
</evidence>
<proteinExistence type="inferred from homology"/>
<comment type="similarity">
    <text evidence="8">Belongs to the TsuA/YedE (TC 9.B.102) family.</text>
</comment>
<name>A0A9D2EDK0_9MICO</name>
<dbReference type="Pfam" id="PF04143">
    <property type="entry name" value="Sulf_transp"/>
    <property type="match status" value="1"/>
</dbReference>
<reference evidence="10" key="2">
    <citation type="submission" date="2021-04" db="EMBL/GenBank/DDBJ databases">
        <authorList>
            <person name="Gilroy R."/>
        </authorList>
    </citation>
    <scope>NUCLEOTIDE SEQUENCE</scope>
    <source>
        <strain evidence="10">ChiGjej4B4-7305</strain>
    </source>
</reference>
<evidence type="ECO:0000256" key="1">
    <source>
        <dbReference type="ARBA" id="ARBA00004429"/>
    </source>
</evidence>
<reference evidence="10" key="1">
    <citation type="journal article" date="2021" name="PeerJ">
        <title>Extensive microbial diversity within the chicken gut microbiome revealed by metagenomics and culture.</title>
        <authorList>
            <person name="Gilroy R."/>
            <person name="Ravi A."/>
            <person name="Getino M."/>
            <person name="Pursley I."/>
            <person name="Horton D.L."/>
            <person name="Alikhan N.F."/>
            <person name="Baker D."/>
            <person name="Gharbi K."/>
            <person name="Hall N."/>
            <person name="Watson M."/>
            <person name="Adriaenssens E.M."/>
            <person name="Foster-Nyarko E."/>
            <person name="Jarju S."/>
            <person name="Secka A."/>
            <person name="Antonio M."/>
            <person name="Oren A."/>
            <person name="Chaudhuri R.R."/>
            <person name="La Ragione R."/>
            <person name="Hildebrand F."/>
            <person name="Pallen M.J."/>
        </authorList>
    </citation>
    <scope>NUCLEOTIDE SEQUENCE</scope>
    <source>
        <strain evidence="10">ChiGjej4B4-7305</strain>
    </source>
</reference>
<keyword evidence="2" id="KW-0813">Transport</keyword>
<keyword evidence="5 9" id="KW-0812">Transmembrane</keyword>
<evidence type="ECO:0000256" key="8">
    <source>
        <dbReference type="ARBA" id="ARBA00035655"/>
    </source>
</evidence>
<feature type="transmembrane region" description="Helical" evidence="9">
    <location>
        <begin position="315"/>
        <end position="334"/>
    </location>
</feature>
<evidence type="ECO:0000313" key="10">
    <source>
        <dbReference type="EMBL" id="HIZ35201.1"/>
    </source>
</evidence>
<evidence type="ECO:0000256" key="5">
    <source>
        <dbReference type="ARBA" id="ARBA00022692"/>
    </source>
</evidence>
<keyword evidence="3" id="KW-1003">Cell membrane</keyword>
<comment type="caution">
    <text evidence="10">The sequence shown here is derived from an EMBL/GenBank/DDBJ whole genome shotgun (WGS) entry which is preliminary data.</text>
</comment>
<evidence type="ECO:0000256" key="6">
    <source>
        <dbReference type="ARBA" id="ARBA00022989"/>
    </source>
</evidence>
<organism evidence="10 11">
    <name type="scientific">Candidatus Ruania gallistercoris</name>
    <dbReference type="NCBI Taxonomy" id="2838746"/>
    <lineage>
        <taxon>Bacteria</taxon>
        <taxon>Bacillati</taxon>
        <taxon>Actinomycetota</taxon>
        <taxon>Actinomycetes</taxon>
        <taxon>Micrococcales</taxon>
        <taxon>Ruaniaceae</taxon>
        <taxon>Ruania</taxon>
    </lineage>
</organism>
<dbReference type="AlphaFoldDB" id="A0A9D2EDK0"/>
<dbReference type="PANTHER" id="PTHR30574:SF1">
    <property type="entry name" value="SULPHUR TRANSPORT DOMAIN-CONTAINING PROTEIN"/>
    <property type="match status" value="1"/>
</dbReference>
<feature type="transmembrane region" description="Helical" evidence="9">
    <location>
        <begin position="69"/>
        <end position="97"/>
    </location>
</feature>
<dbReference type="PANTHER" id="PTHR30574">
    <property type="entry name" value="INNER MEMBRANE PROTEIN YEDE"/>
    <property type="match status" value="1"/>
</dbReference>
<evidence type="ECO:0000256" key="2">
    <source>
        <dbReference type="ARBA" id="ARBA00022448"/>
    </source>
</evidence>
<keyword evidence="4" id="KW-0997">Cell inner membrane</keyword>
<dbReference type="EMBL" id="DXBY01000085">
    <property type="protein sequence ID" value="HIZ35201.1"/>
    <property type="molecule type" value="Genomic_DNA"/>
</dbReference>
<dbReference type="Proteomes" id="UP000824037">
    <property type="component" value="Unassembled WGS sequence"/>
</dbReference>
<sequence>MVLTGLLLGAALGFVMQRGRFCVTGAFREVWVSRRTRWLTAFFLVIAIQSAGVFALQSAGVLTVPTSDLALPAVLVGSLLFGVGIVLAGGCATGTYYRSGEGLVGSWIALGLYALLASTMKDGALAGVNEGFRGQRAPVTTLHDSLGVSPWVLVVLALAGSGAAAWWHLARRKKVATLPARHTGLRHLLFEKPWHPFVTAVLVAVLAIAAYPLSFATGRESGLGITTPSADIVSFLVTGDGSTFWNWGVMLVLGILVGSYVAAKGAGEFKIRVPDARTTVRAIAGGSLMGIGAAWAGGCTIGNSMVQTAQFSYQGWLALLFTFLGVGLGVRFFITGHRRAGALSAAPDGSVASTAQPQPANV</sequence>
<evidence type="ECO:0000256" key="9">
    <source>
        <dbReference type="SAM" id="Phobius"/>
    </source>
</evidence>
<accession>A0A9D2EDK0</accession>
<keyword evidence="7 9" id="KW-0472">Membrane</keyword>
<feature type="transmembrane region" description="Helical" evidence="9">
    <location>
        <begin position="194"/>
        <end position="213"/>
    </location>
</feature>